<keyword evidence="6 10" id="KW-0067">ATP-binding</keyword>
<evidence type="ECO:0000256" key="8">
    <source>
        <dbReference type="SAM" id="Phobius"/>
    </source>
</evidence>
<gene>
    <name evidence="10" type="ORF">G3569_03085</name>
</gene>
<comment type="caution">
    <text evidence="10">The sequence shown here is derived from an EMBL/GenBank/DDBJ whole genome shotgun (WGS) entry which is preliminary data.</text>
</comment>
<dbReference type="GO" id="GO:0030295">
    <property type="term" value="F:protein kinase activator activity"/>
    <property type="evidence" value="ECO:0007669"/>
    <property type="project" value="TreeGrafter"/>
</dbReference>
<dbReference type="SUPFAM" id="SSF55874">
    <property type="entry name" value="ATPase domain of HSP90 chaperone/DNA topoisomerase II/histidine kinase"/>
    <property type="match status" value="1"/>
</dbReference>
<keyword evidence="3" id="KW-0808">Transferase</keyword>
<dbReference type="InterPro" id="IPR005467">
    <property type="entry name" value="His_kinase_dom"/>
</dbReference>
<dbReference type="RefSeq" id="WP_165265964.1">
    <property type="nucleotide sequence ID" value="NZ_JAALLS010000002.1"/>
</dbReference>
<dbReference type="GO" id="GO:0004673">
    <property type="term" value="F:protein histidine kinase activity"/>
    <property type="evidence" value="ECO:0007669"/>
    <property type="project" value="UniProtKB-EC"/>
</dbReference>
<keyword evidence="11" id="KW-1185">Reference proteome</keyword>
<feature type="transmembrane region" description="Helical" evidence="8">
    <location>
        <begin position="33"/>
        <end position="55"/>
    </location>
</feature>
<dbReference type="Proteomes" id="UP000479132">
    <property type="component" value="Unassembled WGS sequence"/>
</dbReference>
<dbReference type="InterPro" id="IPR036890">
    <property type="entry name" value="HATPase_C_sf"/>
</dbReference>
<dbReference type="Gene3D" id="3.30.565.10">
    <property type="entry name" value="Histidine kinase-like ATPase, C-terminal domain"/>
    <property type="match status" value="1"/>
</dbReference>
<keyword evidence="8" id="KW-0812">Transmembrane</keyword>
<dbReference type="GO" id="GO:0005524">
    <property type="term" value="F:ATP binding"/>
    <property type="evidence" value="ECO:0007669"/>
    <property type="project" value="UniProtKB-KW"/>
</dbReference>
<feature type="transmembrane region" description="Helical" evidence="8">
    <location>
        <begin position="7"/>
        <end position="27"/>
    </location>
</feature>
<name>A0A6M1T044_9BACT</name>
<keyword evidence="8" id="KW-1133">Transmembrane helix</keyword>
<organism evidence="10 11">
    <name type="scientific">Fodinibius halophilus</name>
    <dbReference type="NCBI Taxonomy" id="1736908"/>
    <lineage>
        <taxon>Bacteria</taxon>
        <taxon>Pseudomonadati</taxon>
        <taxon>Balneolota</taxon>
        <taxon>Balneolia</taxon>
        <taxon>Balneolales</taxon>
        <taxon>Balneolaceae</taxon>
        <taxon>Fodinibius</taxon>
    </lineage>
</organism>
<dbReference type="EMBL" id="JAALLS010000002">
    <property type="protein sequence ID" value="NGP87327.1"/>
    <property type="molecule type" value="Genomic_DNA"/>
</dbReference>
<evidence type="ECO:0000313" key="11">
    <source>
        <dbReference type="Proteomes" id="UP000479132"/>
    </source>
</evidence>
<evidence type="ECO:0000256" key="7">
    <source>
        <dbReference type="ARBA" id="ARBA00023012"/>
    </source>
</evidence>
<evidence type="ECO:0000256" key="4">
    <source>
        <dbReference type="ARBA" id="ARBA00022741"/>
    </source>
</evidence>
<dbReference type="InterPro" id="IPR004358">
    <property type="entry name" value="Sig_transdc_His_kin-like_C"/>
</dbReference>
<reference evidence="10 11" key="1">
    <citation type="submission" date="2020-02" db="EMBL/GenBank/DDBJ databases">
        <title>Aliifodinibius halophilus 2W32, complete genome.</title>
        <authorList>
            <person name="Li Y."/>
            <person name="Wu S."/>
        </authorList>
    </citation>
    <scope>NUCLEOTIDE SEQUENCE [LARGE SCALE GENOMIC DNA]</scope>
    <source>
        <strain evidence="10 11">2W32</strain>
    </source>
</reference>
<dbReference type="InterPro" id="IPR003594">
    <property type="entry name" value="HATPase_dom"/>
</dbReference>
<dbReference type="PRINTS" id="PR00344">
    <property type="entry name" value="BCTRLSENSOR"/>
</dbReference>
<protein>
    <recommendedName>
        <fullName evidence="2">histidine kinase</fullName>
        <ecNumber evidence="2">2.7.13.3</ecNumber>
    </recommendedName>
</protein>
<proteinExistence type="predicted"/>
<sequence>MAFKNFRIGVIGRTLLICTTIACWMYLLLHTQYYISGILIVAVTIFLVINLIRYVEHTNEKLSRFLNSIRYSDFSSSFRDQGLGTSFKNLNSAFSKVINEFKKERLQKHENYRYLQTIVQHIGIGLISFDQQGEVELINTAAKRLFNIPTLRNIDDLEDIDTKLYETIIRLRSGQRSLARISVQNEPLQLALSATEFRMRDNNYKLVSFQNIHTELEEKEMEAWQNLTQVLAHEIMNSITPIASLSETIHTLLKKNLSTQNGAYRIDHESFSDVKDALETIHTRSHGLIRFVNSYRDFTQIPDPNFQVFSIKKLLQHIKSLHKGEAENHDVSINICTDPDSLEVTADPDLIEQVLINLTKNAFRALKNTGNACITLIGGLDEHGKPIIKVKDNGDGIKAENYRKIFIPFYSTEKATSEGGSGIGLSLSRQIMRKHNGTLTVSSKDNLGTTFTLRF</sequence>
<keyword evidence="5" id="KW-0418">Kinase</keyword>
<dbReference type="CDD" id="cd00075">
    <property type="entry name" value="HATPase"/>
    <property type="match status" value="1"/>
</dbReference>
<dbReference type="PANTHER" id="PTHR42878:SF7">
    <property type="entry name" value="SENSOR HISTIDINE KINASE GLRK"/>
    <property type="match status" value="1"/>
</dbReference>
<evidence type="ECO:0000256" key="2">
    <source>
        <dbReference type="ARBA" id="ARBA00012438"/>
    </source>
</evidence>
<keyword evidence="4" id="KW-0547">Nucleotide-binding</keyword>
<dbReference type="InterPro" id="IPR050351">
    <property type="entry name" value="BphY/WalK/GraS-like"/>
</dbReference>
<evidence type="ECO:0000313" key="10">
    <source>
        <dbReference type="EMBL" id="NGP87327.1"/>
    </source>
</evidence>
<evidence type="ECO:0000256" key="5">
    <source>
        <dbReference type="ARBA" id="ARBA00022777"/>
    </source>
</evidence>
<dbReference type="PANTHER" id="PTHR42878">
    <property type="entry name" value="TWO-COMPONENT HISTIDINE KINASE"/>
    <property type="match status" value="1"/>
</dbReference>
<accession>A0A6M1T044</accession>
<dbReference type="GO" id="GO:0000156">
    <property type="term" value="F:phosphorelay response regulator activity"/>
    <property type="evidence" value="ECO:0007669"/>
    <property type="project" value="TreeGrafter"/>
</dbReference>
<dbReference type="AlphaFoldDB" id="A0A6M1T044"/>
<evidence type="ECO:0000259" key="9">
    <source>
        <dbReference type="PROSITE" id="PS50109"/>
    </source>
</evidence>
<comment type="catalytic activity">
    <reaction evidence="1">
        <text>ATP + protein L-histidine = ADP + protein N-phospho-L-histidine.</text>
        <dbReference type="EC" id="2.7.13.3"/>
    </reaction>
</comment>
<dbReference type="SMART" id="SM00387">
    <property type="entry name" value="HATPase_c"/>
    <property type="match status" value="1"/>
</dbReference>
<dbReference type="GO" id="GO:0007234">
    <property type="term" value="P:osmosensory signaling via phosphorelay pathway"/>
    <property type="evidence" value="ECO:0007669"/>
    <property type="project" value="TreeGrafter"/>
</dbReference>
<keyword evidence="7" id="KW-0902">Two-component regulatory system</keyword>
<dbReference type="Pfam" id="PF02518">
    <property type="entry name" value="HATPase_c"/>
    <property type="match status" value="1"/>
</dbReference>
<dbReference type="EC" id="2.7.13.3" evidence="2"/>
<dbReference type="Gene3D" id="3.30.450.20">
    <property type="entry name" value="PAS domain"/>
    <property type="match status" value="1"/>
</dbReference>
<evidence type="ECO:0000256" key="3">
    <source>
        <dbReference type="ARBA" id="ARBA00022679"/>
    </source>
</evidence>
<dbReference type="PROSITE" id="PS50109">
    <property type="entry name" value="HIS_KIN"/>
    <property type="match status" value="1"/>
</dbReference>
<feature type="domain" description="Histidine kinase" evidence="9">
    <location>
        <begin position="230"/>
        <end position="455"/>
    </location>
</feature>
<evidence type="ECO:0000256" key="1">
    <source>
        <dbReference type="ARBA" id="ARBA00000085"/>
    </source>
</evidence>
<dbReference type="Gene3D" id="1.10.287.130">
    <property type="match status" value="1"/>
</dbReference>
<evidence type="ECO:0000256" key="6">
    <source>
        <dbReference type="ARBA" id="ARBA00022840"/>
    </source>
</evidence>
<keyword evidence="8" id="KW-0472">Membrane</keyword>